<dbReference type="SUPFAM" id="SSF50249">
    <property type="entry name" value="Nucleic acid-binding proteins"/>
    <property type="match status" value="3"/>
</dbReference>
<dbReference type="GO" id="GO:0006289">
    <property type="term" value="P:nucleotide-excision repair"/>
    <property type="evidence" value="ECO:0007669"/>
    <property type="project" value="TreeGrafter"/>
</dbReference>
<dbReference type="GO" id="GO:0006260">
    <property type="term" value="P:DNA replication"/>
    <property type="evidence" value="ECO:0007669"/>
    <property type="project" value="UniProtKB-KW"/>
</dbReference>
<evidence type="ECO:0000256" key="8">
    <source>
        <dbReference type="ARBA" id="ARBA00023242"/>
    </source>
</evidence>
<comment type="subcellular location">
    <subcellularLocation>
        <location evidence="1">Nucleus</location>
    </subcellularLocation>
</comment>
<evidence type="ECO:0000256" key="6">
    <source>
        <dbReference type="ARBA" id="ARBA00022833"/>
    </source>
</evidence>
<dbReference type="GO" id="GO:0007004">
    <property type="term" value="P:telomere maintenance via telomerase"/>
    <property type="evidence" value="ECO:0007669"/>
    <property type="project" value="TreeGrafter"/>
</dbReference>
<keyword evidence="5" id="KW-0863">Zinc-finger</keyword>
<dbReference type="GO" id="GO:0005662">
    <property type="term" value="C:DNA replication factor A complex"/>
    <property type="evidence" value="ECO:0007669"/>
    <property type="project" value="TreeGrafter"/>
</dbReference>
<evidence type="ECO:0000256" key="1">
    <source>
        <dbReference type="ARBA" id="ARBA00004123"/>
    </source>
</evidence>
<evidence type="ECO:0000256" key="2">
    <source>
        <dbReference type="ARBA" id="ARBA00005690"/>
    </source>
</evidence>
<dbReference type="InterPro" id="IPR012340">
    <property type="entry name" value="NA-bd_OB-fold"/>
</dbReference>
<feature type="domain" description="Replication protein A OB" evidence="11">
    <location>
        <begin position="200"/>
        <end position="304"/>
    </location>
</feature>
<keyword evidence="8" id="KW-0539">Nucleus</keyword>
<evidence type="ECO:0000259" key="11">
    <source>
        <dbReference type="Pfam" id="PF16900"/>
    </source>
</evidence>
<evidence type="ECO:0000256" key="4">
    <source>
        <dbReference type="ARBA" id="ARBA00022723"/>
    </source>
</evidence>
<dbReference type="Pfam" id="PF08646">
    <property type="entry name" value="Rep_fac-A_C"/>
    <property type="match status" value="1"/>
</dbReference>
<dbReference type="GO" id="GO:0003684">
    <property type="term" value="F:damaged DNA binding"/>
    <property type="evidence" value="ECO:0007669"/>
    <property type="project" value="TreeGrafter"/>
</dbReference>
<dbReference type="AlphaFoldDB" id="A0AAV5C875"/>
<dbReference type="CDD" id="cd04476">
    <property type="entry name" value="RPA1_DBD_C"/>
    <property type="match status" value="1"/>
</dbReference>
<feature type="domain" description="OB" evidence="9">
    <location>
        <begin position="108"/>
        <end position="194"/>
    </location>
</feature>
<accession>A0AAV5C875</accession>
<proteinExistence type="inferred from homology"/>
<protein>
    <recommendedName>
        <fullName evidence="14">Replication protein A subunit</fullName>
    </recommendedName>
</protein>
<reference evidence="12" key="1">
    <citation type="journal article" date="2018" name="DNA Res.">
        <title>Multiple hybrid de novo genome assembly of finger millet, an orphan allotetraploid crop.</title>
        <authorList>
            <person name="Hatakeyama M."/>
            <person name="Aluri S."/>
            <person name="Balachadran M.T."/>
            <person name="Sivarajan S.R."/>
            <person name="Patrignani A."/>
            <person name="Gruter S."/>
            <person name="Poveda L."/>
            <person name="Shimizu-Inatsugi R."/>
            <person name="Baeten J."/>
            <person name="Francoijs K.J."/>
            <person name="Nataraja K.N."/>
            <person name="Reddy Y.A.N."/>
            <person name="Phadnis S."/>
            <person name="Ravikumar R.L."/>
            <person name="Schlapbach R."/>
            <person name="Sreeman S.M."/>
            <person name="Shimizu K.K."/>
        </authorList>
    </citation>
    <scope>NUCLEOTIDE SEQUENCE</scope>
</reference>
<dbReference type="FunFam" id="2.40.50.140:FF:000064">
    <property type="entry name" value="Replication protein A subunit"/>
    <property type="match status" value="1"/>
</dbReference>
<feature type="domain" description="Replication factor A C-terminal" evidence="10">
    <location>
        <begin position="390"/>
        <end position="452"/>
    </location>
</feature>
<evidence type="ECO:0000256" key="5">
    <source>
        <dbReference type="ARBA" id="ARBA00022771"/>
    </source>
</evidence>
<reference evidence="12" key="2">
    <citation type="submission" date="2021-12" db="EMBL/GenBank/DDBJ databases">
        <title>Resequencing data analysis of finger millet.</title>
        <authorList>
            <person name="Hatakeyama M."/>
            <person name="Aluri S."/>
            <person name="Balachadran M.T."/>
            <person name="Sivarajan S.R."/>
            <person name="Poveda L."/>
            <person name="Shimizu-Inatsugi R."/>
            <person name="Schlapbach R."/>
            <person name="Sreeman S.M."/>
            <person name="Shimizu K.K."/>
        </authorList>
    </citation>
    <scope>NUCLEOTIDE SEQUENCE</scope>
</reference>
<keyword evidence="7" id="KW-0238">DNA-binding</keyword>
<name>A0AAV5C875_ELECO</name>
<dbReference type="EMBL" id="BQKI01000005">
    <property type="protein sequence ID" value="GJM94343.1"/>
    <property type="molecule type" value="Genomic_DNA"/>
</dbReference>
<dbReference type="Pfam" id="PF01336">
    <property type="entry name" value="tRNA_anti-codon"/>
    <property type="match status" value="1"/>
</dbReference>
<evidence type="ECO:0000256" key="7">
    <source>
        <dbReference type="ARBA" id="ARBA00023125"/>
    </source>
</evidence>
<dbReference type="InterPro" id="IPR004365">
    <property type="entry name" value="NA-bd_OB_tRNA"/>
</dbReference>
<comment type="caution">
    <text evidence="12">The sequence shown here is derived from an EMBL/GenBank/DDBJ whole genome shotgun (WGS) entry which is preliminary data.</text>
</comment>
<dbReference type="PANTHER" id="PTHR23273">
    <property type="entry name" value="REPLICATION FACTOR A 1, RFA1"/>
    <property type="match status" value="1"/>
</dbReference>
<evidence type="ECO:0000313" key="13">
    <source>
        <dbReference type="Proteomes" id="UP001054889"/>
    </source>
</evidence>
<dbReference type="CDD" id="cd04474">
    <property type="entry name" value="RPA1_DBD_A"/>
    <property type="match status" value="1"/>
</dbReference>
<evidence type="ECO:0000259" key="10">
    <source>
        <dbReference type="Pfam" id="PF08646"/>
    </source>
</evidence>
<dbReference type="GO" id="GO:0043047">
    <property type="term" value="F:single-stranded telomeric DNA binding"/>
    <property type="evidence" value="ECO:0007669"/>
    <property type="project" value="TreeGrafter"/>
</dbReference>
<dbReference type="GO" id="GO:0051321">
    <property type="term" value="P:meiotic cell cycle"/>
    <property type="evidence" value="ECO:0007669"/>
    <property type="project" value="TreeGrafter"/>
</dbReference>
<comment type="similarity">
    <text evidence="2">Belongs to the replication factor A protein 1 family.</text>
</comment>
<keyword evidence="6" id="KW-0862">Zinc</keyword>
<sequence length="508" mass="56457">MLDSSFAPRAKHAAHNLQYSGCYGSVLPQNTVNAKMQQLSLDDTRQNQRFPVTTTVENFCPGTTVGSPLLPSSLPPSPVCTDRSCVTVNEASCLVIPVAALNPYKFRWTIKARVTVKTDLRHYENARGTGKVFSFDLLDAKGGEIRVTCFNLQVDRYFNLIEVDKVYLISRGTVKPAQKKYYPLNSDYEIFADDSTFIEISEIENMENGSLVDLLGVVTLVSPSATITRKDGTGTQKRTLHLKDMSGWSVEITLWGKFCDGEGQVLQRHYDSGSSSILAVKGGRISDFIGRSVVTIGSTQLKVNPDFPDAERLRQWYLTEEKTAACISLSQEMSSFTRNHVPKTIAQIKDESLGQSGKPDLITVTATIAHVNANNFCYPACTLEFNGKQCNGKDHTGVTYATAFQEAGTKIIGYSAEELFNLREQDEAKWEEIMLQVCRQEYLFKLNITEENLYAAGDSASSWPSVAKDEEEECASLEPFFYDKATVLAEHAAAEAAKERQRKRKTAR</sequence>
<dbReference type="Gene3D" id="2.40.50.140">
    <property type="entry name" value="Nucleic acid-binding proteins"/>
    <property type="match status" value="3"/>
</dbReference>
<evidence type="ECO:0000313" key="12">
    <source>
        <dbReference type="EMBL" id="GJM94343.1"/>
    </source>
</evidence>
<evidence type="ECO:0000259" key="9">
    <source>
        <dbReference type="Pfam" id="PF01336"/>
    </source>
</evidence>
<keyword evidence="3" id="KW-0235">DNA replication</keyword>
<keyword evidence="4" id="KW-0479">Metal-binding</keyword>
<dbReference type="Pfam" id="PF16900">
    <property type="entry name" value="REPA_OB_2"/>
    <property type="match status" value="1"/>
</dbReference>
<dbReference type="InterPro" id="IPR047192">
    <property type="entry name" value="Euk_RPA1_DBD_C"/>
</dbReference>
<keyword evidence="13" id="KW-1185">Reference proteome</keyword>
<dbReference type="GO" id="GO:0008270">
    <property type="term" value="F:zinc ion binding"/>
    <property type="evidence" value="ECO:0007669"/>
    <property type="project" value="UniProtKB-KW"/>
</dbReference>
<gene>
    <name evidence="12" type="primary">ga10982</name>
    <name evidence="12" type="ORF">PR202_ga10982</name>
</gene>
<dbReference type="InterPro" id="IPR013955">
    <property type="entry name" value="Rep_factor-A_C"/>
</dbReference>
<dbReference type="CDD" id="cd04475">
    <property type="entry name" value="RPA1_DBD_B"/>
    <property type="match status" value="1"/>
</dbReference>
<dbReference type="GO" id="GO:0000724">
    <property type="term" value="P:double-strand break repair via homologous recombination"/>
    <property type="evidence" value="ECO:0007669"/>
    <property type="project" value="TreeGrafter"/>
</dbReference>
<organism evidence="12 13">
    <name type="scientific">Eleusine coracana subsp. coracana</name>
    <dbReference type="NCBI Taxonomy" id="191504"/>
    <lineage>
        <taxon>Eukaryota</taxon>
        <taxon>Viridiplantae</taxon>
        <taxon>Streptophyta</taxon>
        <taxon>Embryophyta</taxon>
        <taxon>Tracheophyta</taxon>
        <taxon>Spermatophyta</taxon>
        <taxon>Magnoliopsida</taxon>
        <taxon>Liliopsida</taxon>
        <taxon>Poales</taxon>
        <taxon>Poaceae</taxon>
        <taxon>PACMAD clade</taxon>
        <taxon>Chloridoideae</taxon>
        <taxon>Cynodonteae</taxon>
        <taxon>Eleusininae</taxon>
        <taxon>Eleusine</taxon>
    </lineage>
</organism>
<dbReference type="PANTHER" id="PTHR23273:SF4">
    <property type="entry name" value="REPLICATION PROTEIN A OB DOMAIN-CONTAINING PROTEIN"/>
    <property type="match status" value="1"/>
</dbReference>
<evidence type="ECO:0008006" key="14">
    <source>
        <dbReference type="Google" id="ProtNLM"/>
    </source>
</evidence>
<dbReference type="InterPro" id="IPR031657">
    <property type="entry name" value="REPA_OB_2"/>
</dbReference>
<evidence type="ECO:0000256" key="3">
    <source>
        <dbReference type="ARBA" id="ARBA00022705"/>
    </source>
</evidence>
<dbReference type="Proteomes" id="UP001054889">
    <property type="component" value="Unassembled WGS sequence"/>
</dbReference>